<dbReference type="EMBL" id="SNRW01034184">
    <property type="protein sequence ID" value="KAA6355704.1"/>
    <property type="molecule type" value="Genomic_DNA"/>
</dbReference>
<accession>A0A5J4TBF0</accession>
<protein>
    <recommendedName>
        <fullName evidence="3">Right handed beta helix domain-containing protein</fullName>
    </recommendedName>
</protein>
<feature type="non-terminal residue" evidence="1">
    <location>
        <position position="301"/>
    </location>
</feature>
<dbReference type="InterPro" id="IPR011050">
    <property type="entry name" value="Pectin_lyase_fold/virulence"/>
</dbReference>
<evidence type="ECO:0000313" key="1">
    <source>
        <dbReference type="EMBL" id="KAA6355704.1"/>
    </source>
</evidence>
<reference evidence="1 2" key="1">
    <citation type="submission" date="2019-03" db="EMBL/GenBank/DDBJ databases">
        <title>Single cell metagenomics reveals metabolic interactions within the superorganism composed of flagellate Streblomastix strix and complex community of Bacteroidetes bacteria on its surface.</title>
        <authorList>
            <person name="Treitli S.C."/>
            <person name="Kolisko M."/>
            <person name="Husnik F."/>
            <person name="Keeling P."/>
            <person name="Hampl V."/>
        </authorList>
    </citation>
    <scope>NUCLEOTIDE SEQUENCE [LARGE SCALE GENOMIC DNA]</scope>
    <source>
        <strain evidence="1">ST1C</strain>
    </source>
</reference>
<name>A0A5J4TBF0_9EUKA</name>
<evidence type="ECO:0008006" key="3">
    <source>
        <dbReference type="Google" id="ProtNLM"/>
    </source>
</evidence>
<gene>
    <name evidence="1" type="ORF">EZS28_048769</name>
</gene>
<feature type="non-terminal residue" evidence="1">
    <location>
        <position position="1"/>
    </location>
</feature>
<proteinExistence type="predicted"/>
<dbReference type="AlphaFoldDB" id="A0A5J4TBF0"/>
<comment type="caution">
    <text evidence="1">The sequence shown here is derived from an EMBL/GenBank/DDBJ whole genome shotgun (WGS) entry which is preliminary data.</text>
</comment>
<organism evidence="1 2">
    <name type="scientific">Streblomastix strix</name>
    <dbReference type="NCBI Taxonomy" id="222440"/>
    <lineage>
        <taxon>Eukaryota</taxon>
        <taxon>Metamonada</taxon>
        <taxon>Preaxostyla</taxon>
        <taxon>Oxymonadida</taxon>
        <taxon>Streblomastigidae</taxon>
        <taxon>Streblomastix</taxon>
    </lineage>
</organism>
<evidence type="ECO:0000313" key="2">
    <source>
        <dbReference type="Proteomes" id="UP000324800"/>
    </source>
</evidence>
<dbReference type="SUPFAM" id="SSF51126">
    <property type="entry name" value="Pectin lyase-like"/>
    <property type="match status" value="1"/>
</dbReference>
<sequence>IISNTNFTKLLSGGIQLESGQSSVASIEGCQFANCGDGSYIAGAVYVVGVTGDNLGTVSITDNQFVSCIGQQAGGIVFGDNVIPSIVKDNFFFKNSASYQQGAKDILFQSNEIQNNIEIIELILEGYQYDKTDNYIGEVKITGCNANFASYLDCQTEGKEYCGVITCEEIIFCNKLNSEQLSQTDISTCSCYEFGDPRSSCSSQTQECNLATESDLMNVSVGACGCYEVGDPRNECSQSKSCDDPSADLSNIPISLCECNGDDDPRDDNLCKFQLKGVELIVNTSKINPLRFTFYGERFKQ</sequence>
<dbReference type="Proteomes" id="UP000324800">
    <property type="component" value="Unassembled WGS sequence"/>
</dbReference>